<dbReference type="InterPro" id="IPR011009">
    <property type="entry name" value="Kinase-like_dom_sf"/>
</dbReference>
<dbReference type="Gene3D" id="1.10.510.10">
    <property type="entry name" value="Transferase(Phosphotransferase) domain 1"/>
    <property type="match status" value="1"/>
</dbReference>
<evidence type="ECO:0000259" key="10">
    <source>
        <dbReference type="PROSITE" id="PS50011"/>
    </source>
</evidence>
<keyword evidence="5 9" id="KW-0067">ATP-binding</keyword>
<accession>A0A2G9S6P0</accession>
<dbReference type="AlphaFoldDB" id="A0A2G9S6P0"/>
<keyword evidence="3 9" id="KW-0547">Nucleotide-binding</keyword>
<reference evidence="12" key="1">
    <citation type="journal article" date="2017" name="Nat. Commun.">
        <title>The North American bullfrog draft genome provides insight into hormonal regulation of long noncoding RNA.</title>
        <authorList>
            <person name="Hammond S.A."/>
            <person name="Warren R.L."/>
            <person name="Vandervalk B.P."/>
            <person name="Kucuk E."/>
            <person name="Khan H."/>
            <person name="Gibb E.A."/>
            <person name="Pandoh P."/>
            <person name="Kirk H."/>
            <person name="Zhao Y."/>
            <person name="Jones M."/>
            <person name="Mungall A.J."/>
            <person name="Coope R."/>
            <person name="Pleasance S."/>
            <person name="Moore R.A."/>
            <person name="Holt R.A."/>
            <person name="Round J.M."/>
            <person name="Ohora S."/>
            <person name="Walle B.V."/>
            <person name="Veldhoen N."/>
            <person name="Helbing C.C."/>
            <person name="Birol I."/>
        </authorList>
    </citation>
    <scope>NUCLEOTIDE SEQUENCE [LARGE SCALE GENOMIC DNA]</scope>
</reference>
<feature type="domain" description="Protein kinase" evidence="10">
    <location>
        <begin position="12"/>
        <end position="155"/>
    </location>
</feature>
<sequence>MVDQLEIDPTSIEKVQKLGKGQFGMVWLGLWNGTTEVAIKELQVSVESLQKSLQEEAKTMWRLNHERLLKLYAVCLKSQPVFIVTEYMKNGTLKRYLRGELLGPPGVSTQLDAQRIFAEAFRPIHTSLIHCDVTTDTKMCMQHFWKRIAKHVSTL</sequence>
<evidence type="ECO:0000256" key="2">
    <source>
        <dbReference type="ARBA" id="ARBA00022679"/>
    </source>
</evidence>
<dbReference type="InterPro" id="IPR017441">
    <property type="entry name" value="Protein_kinase_ATP_BS"/>
</dbReference>
<dbReference type="Proteomes" id="UP000228934">
    <property type="component" value="Unassembled WGS sequence"/>
</dbReference>
<evidence type="ECO:0000313" key="11">
    <source>
        <dbReference type="EMBL" id="PIO35787.1"/>
    </source>
</evidence>
<feature type="binding site" evidence="9">
    <location>
        <position position="40"/>
    </location>
    <ligand>
        <name>ATP</name>
        <dbReference type="ChEBI" id="CHEBI:30616"/>
    </ligand>
</feature>
<protein>
    <recommendedName>
        <fullName evidence="1">non-specific protein-tyrosine kinase</fullName>
        <ecNumber evidence="1">2.7.10.2</ecNumber>
    </recommendedName>
</protein>
<dbReference type="GO" id="GO:0004715">
    <property type="term" value="F:non-membrane spanning protein tyrosine kinase activity"/>
    <property type="evidence" value="ECO:0007669"/>
    <property type="project" value="UniProtKB-EC"/>
</dbReference>
<dbReference type="FunFam" id="3.30.200.20:FF:000053">
    <property type="entry name" value="Tyrosine-protein kinase"/>
    <property type="match status" value="1"/>
</dbReference>
<dbReference type="EC" id="2.7.10.2" evidence="1"/>
<keyword evidence="6" id="KW-0727">SH2 domain</keyword>
<dbReference type="PANTHER" id="PTHR24418">
    <property type="entry name" value="TYROSINE-PROTEIN KINASE"/>
    <property type="match status" value="1"/>
</dbReference>
<dbReference type="GO" id="GO:0005524">
    <property type="term" value="F:ATP binding"/>
    <property type="evidence" value="ECO:0007669"/>
    <property type="project" value="UniProtKB-UniRule"/>
</dbReference>
<dbReference type="InterPro" id="IPR000719">
    <property type="entry name" value="Prot_kinase_dom"/>
</dbReference>
<evidence type="ECO:0000256" key="3">
    <source>
        <dbReference type="ARBA" id="ARBA00022741"/>
    </source>
</evidence>
<evidence type="ECO:0000256" key="7">
    <source>
        <dbReference type="ARBA" id="ARBA00023137"/>
    </source>
</evidence>
<evidence type="ECO:0000313" key="12">
    <source>
        <dbReference type="Proteomes" id="UP000228934"/>
    </source>
</evidence>
<proteinExistence type="predicted"/>
<evidence type="ECO:0000256" key="6">
    <source>
        <dbReference type="ARBA" id="ARBA00022999"/>
    </source>
</evidence>
<evidence type="ECO:0000256" key="5">
    <source>
        <dbReference type="ARBA" id="ARBA00022840"/>
    </source>
</evidence>
<dbReference type="EMBL" id="KV926317">
    <property type="protein sequence ID" value="PIO35787.1"/>
    <property type="molecule type" value="Genomic_DNA"/>
</dbReference>
<dbReference type="OrthoDB" id="4062651at2759"/>
<keyword evidence="2" id="KW-0808">Transferase</keyword>
<keyword evidence="4" id="KW-0418">Kinase</keyword>
<organism evidence="11 12">
    <name type="scientific">Aquarana catesbeiana</name>
    <name type="common">American bullfrog</name>
    <name type="synonym">Rana catesbeiana</name>
    <dbReference type="NCBI Taxonomy" id="8400"/>
    <lineage>
        <taxon>Eukaryota</taxon>
        <taxon>Metazoa</taxon>
        <taxon>Chordata</taxon>
        <taxon>Craniata</taxon>
        <taxon>Vertebrata</taxon>
        <taxon>Euteleostomi</taxon>
        <taxon>Amphibia</taxon>
        <taxon>Batrachia</taxon>
        <taxon>Anura</taxon>
        <taxon>Neobatrachia</taxon>
        <taxon>Ranoidea</taxon>
        <taxon>Ranidae</taxon>
        <taxon>Aquarana</taxon>
    </lineage>
</organism>
<dbReference type="InterPro" id="IPR050198">
    <property type="entry name" value="Non-receptor_tyrosine_kinases"/>
</dbReference>
<evidence type="ECO:0000256" key="8">
    <source>
        <dbReference type="ARBA" id="ARBA00051245"/>
    </source>
</evidence>
<dbReference type="PROSITE" id="PS50011">
    <property type="entry name" value="PROTEIN_KINASE_DOM"/>
    <property type="match status" value="1"/>
</dbReference>
<dbReference type="InterPro" id="IPR001245">
    <property type="entry name" value="Ser-Thr/Tyr_kinase_cat_dom"/>
</dbReference>
<dbReference type="SUPFAM" id="SSF56112">
    <property type="entry name" value="Protein kinase-like (PK-like)"/>
    <property type="match status" value="1"/>
</dbReference>
<name>A0A2G9S6P0_AQUCT</name>
<dbReference type="Pfam" id="PF07714">
    <property type="entry name" value="PK_Tyr_Ser-Thr"/>
    <property type="match status" value="1"/>
</dbReference>
<comment type="catalytic activity">
    <reaction evidence="8">
        <text>L-tyrosyl-[protein] + ATP = O-phospho-L-tyrosyl-[protein] + ADP + H(+)</text>
        <dbReference type="Rhea" id="RHEA:10596"/>
        <dbReference type="Rhea" id="RHEA-COMP:10136"/>
        <dbReference type="Rhea" id="RHEA-COMP:20101"/>
        <dbReference type="ChEBI" id="CHEBI:15378"/>
        <dbReference type="ChEBI" id="CHEBI:30616"/>
        <dbReference type="ChEBI" id="CHEBI:46858"/>
        <dbReference type="ChEBI" id="CHEBI:61978"/>
        <dbReference type="ChEBI" id="CHEBI:456216"/>
        <dbReference type="EC" id="2.7.10.2"/>
    </reaction>
</comment>
<dbReference type="PROSITE" id="PS00107">
    <property type="entry name" value="PROTEIN_KINASE_ATP"/>
    <property type="match status" value="1"/>
</dbReference>
<keyword evidence="12" id="KW-1185">Reference proteome</keyword>
<gene>
    <name evidence="11" type="ORF">AB205_0045290</name>
</gene>
<evidence type="ECO:0000256" key="4">
    <source>
        <dbReference type="ARBA" id="ARBA00022777"/>
    </source>
</evidence>
<evidence type="ECO:0000256" key="9">
    <source>
        <dbReference type="PROSITE-ProRule" id="PRU10141"/>
    </source>
</evidence>
<keyword evidence="7" id="KW-0829">Tyrosine-protein kinase</keyword>
<evidence type="ECO:0000256" key="1">
    <source>
        <dbReference type="ARBA" id="ARBA00011903"/>
    </source>
</evidence>